<evidence type="ECO:0000256" key="3">
    <source>
        <dbReference type="ARBA" id="ARBA00022723"/>
    </source>
</evidence>
<dbReference type="GO" id="GO:0016199">
    <property type="term" value="P:axon midline choice point recognition"/>
    <property type="evidence" value="ECO:0007669"/>
    <property type="project" value="UniProtKB-ARBA"/>
</dbReference>
<gene>
    <name evidence="14" type="primary">jg23891</name>
    <name evidence="14" type="ORF">PAEG_LOCUS21489</name>
</gene>
<dbReference type="GO" id="GO:0008270">
    <property type="term" value="F:zinc ion binding"/>
    <property type="evidence" value="ECO:0007669"/>
    <property type="project" value="UniProtKB-KW"/>
</dbReference>
<dbReference type="Gene3D" id="2.20.25.240">
    <property type="match status" value="1"/>
</dbReference>
<dbReference type="SUPFAM" id="SSF54695">
    <property type="entry name" value="POZ domain"/>
    <property type="match status" value="1"/>
</dbReference>
<comment type="caution">
    <text evidence="14">The sequence shown here is derived from an EMBL/GenBank/DDBJ whole genome shotgun (WGS) entry which is preliminary data.</text>
</comment>
<dbReference type="InterPro" id="IPR011333">
    <property type="entry name" value="SKP1/BTB/POZ_sf"/>
</dbReference>
<protein>
    <submittedName>
        <fullName evidence="14">Jg23891 protein</fullName>
    </submittedName>
</protein>
<evidence type="ECO:0000256" key="2">
    <source>
        <dbReference type="ARBA" id="ARBA00022473"/>
    </source>
</evidence>
<dbReference type="Pfam" id="PF00651">
    <property type="entry name" value="BTB"/>
    <property type="match status" value="1"/>
</dbReference>
<dbReference type="PANTHER" id="PTHR23110">
    <property type="entry name" value="BTB DOMAIN TRANSCRIPTION FACTOR"/>
    <property type="match status" value="1"/>
</dbReference>
<evidence type="ECO:0000256" key="9">
    <source>
        <dbReference type="ARBA" id="ARBA00023163"/>
    </source>
</evidence>
<keyword evidence="3" id="KW-0479">Metal-binding</keyword>
<comment type="subcellular location">
    <subcellularLocation>
        <location evidence="1">Nucleus</location>
    </subcellularLocation>
</comment>
<organism evidence="14 15">
    <name type="scientific">Pararge aegeria aegeria</name>
    <dbReference type="NCBI Taxonomy" id="348720"/>
    <lineage>
        <taxon>Eukaryota</taxon>
        <taxon>Metazoa</taxon>
        <taxon>Ecdysozoa</taxon>
        <taxon>Arthropoda</taxon>
        <taxon>Hexapoda</taxon>
        <taxon>Insecta</taxon>
        <taxon>Pterygota</taxon>
        <taxon>Neoptera</taxon>
        <taxon>Endopterygota</taxon>
        <taxon>Lepidoptera</taxon>
        <taxon>Glossata</taxon>
        <taxon>Ditrysia</taxon>
        <taxon>Papilionoidea</taxon>
        <taxon>Nymphalidae</taxon>
        <taxon>Satyrinae</taxon>
        <taxon>Satyrini</taxon>
        <taxon>Parargina</taxon>
        <taxon>Pararge</taxon>
    </lineage>
</organism>
<keyword evidence="4" id="KW-0863">Zinc-finger</keyword>
<name>A0A8S4S6C0_9NEOP</name>
<evidence type="ECO:0000256" key="12">
    <source>
        <dbReference type="SAM" id="MobiDB-lite"/>
    </source>
</evidence>
<evidence type="ECO:0000256" key="10">
    <source>
        <dbReference type="ARBA" id="ARBA00023242"/>
    </source>
</evidence>
<dbReference type="GO" id="GO:0048813">
    <property type="term" value="P:dendrite morphogenesis"/>
    <property type="evidence" value="ECO:0007669"/>
    <property type="project" value="UniProtKB-ARBA"/>
</dbReference>
<dbReference type="GO" id="GO:0045467">
    <property type="term" value="P:R7 cell development"/>
    <property type="evidence" value="ECO:0007669"/>
    <property type="project" value="UniProtKB-ARBA"/>
</dbReference>
<keyword evidence="9" id="KW-0804">Transcription</keyword>
<reference evidence="14" key="1">
    <citation type="submission" date="2022-03" db="EMBL/GenBank/DDBJ databases">
        <authorList>
            <person name="Lindestad O."/>
        </authorList>
    </citation>
    <scope>NUCLEOTIDE SEQUENCE</scope>
</reference>
<keyword evidence="8" id="KW-0805">Transcription regulation</keyword>
<dbReference type="InterPro" id="IPR007588">
    <property type="entry name" value="Znf_FLYWCH"/>
</dbReference>
<dbReference type="GO" id="GO:0007464">
    <property type="term" value="P:R3/R4 cell fate commitment"/>
    <property type="evidence" value="ECO:0007669"/>
    <property type="project" value="UniProtKB-ARBA"/>
</dbReference>
<keyword evidence="10" id="KW-0539">Nucleus</keyword>
<dbReference type="Proteomes" id="UP000838756">
    <property type="component" value="Unassembled WGS sequence"/>
</dbReference>
<dbReference type="GO" id="GO:0006357">
    <property type="term" value="P:regulation of transcription by RNA polymerase II"/>
    <property type="evidence" value="ECO:0007669"/>
    <property type="project" value="TreeGrafter"/>
</dbReference>
<feature type="region of interest" description="Disordered" evidence="12">
    <location>
        <begin position="333"/>
        <end position="361"/>
    </location>
</feature>
<evidence type="ECO:0000256" key="5">
    <source>
        <dbReference type="ARBA" id="ARBA00022782"/>
    </source>
</evidence>
<evidence type="ECO:0000256" key="6">
    <source>
        <dbReference type="ARBA" id="ARBA00022833"/>
    </source>
</evidence>
<evidence type="ECO:0000259" key="13">
    <source>
        <dbReference type="PROSITE" id="PS50097"/>
    </source>
</evidence>
<keyword evidence="5" id="KW-0221">Differentiation</keyword>
<comment type="function">
    <text evidence="11">Putative transcription factor required for axon growth and guidance in the central and peripheral nervous systems. Repels CNS axons away from the midline by promoting the expression of the midline repellent sli and its receptor robo.</text>
</comment>
<keyword evidence="6" id="KW-0862">Zinc</keyword>
<keyword evidence="7" id="KW-0524">Neurogenesis</keyword>
<dbReference type="PROSITE" id="PS50097">
    <property type="entry name" value="BTB"/>
    <property type="match status" value="1"/>
</dbReference>
<feature type="compositionally biased region" description="Polar residues" evidence="12">
    <location>
        <begin position="336"/>
        <end position="359"/>
    </location>
</feature>
<proteinExistence type="predicted"/>
<keyword evidence="2" id="KW-0217">Developmental protein</keyword>
<dbReference type="GO" id="GO:0045476">
    <property type="term" value="P:nurse cell apoptotic process"/>
    <property type="evidence" value="ECO:0007669"/>
    <property type="project" value="UniProtKB-ARBA"/>
</dbReference>
<dbReference type="AlphaFoldDB" id="A0A8S4S6C0"/>
<dbReference type="GO" id="GO:0035167">
    <property type="term" value="P:larval lymph gland hemopoiesis"/>
    <property type="evidence" value="ECO:0007669"/>
    <property type="project" value="UniProtKB-ARBA"/>
</dbReference>
<sequence length="484" mass="54943">MYCLSWDSYKNYICNGFAQLQQREELVDMTLVAEGHLVKVHKNLISLASPYIKNVINLVPCTHPIIFLSSITHEVLCQLLEYIYTGEVHVELEKLNAFIKAAKEFQLPGIAYDLLKETSLTNGQNNNTPEAIPTGKNINIINRQLEYRSSNSAVDSNINDILDSHTAQNVNKNHEWPQKHLINRHMKNDTKALPVNKIQILENREILLGTSDAPIEIKTNDINLDIDMKSLESANNNNQNMSHATILINGQSTNTMEELSTGNGIQLIQNSLLDYGTTEGDIELNNMDNILVTNMQSLDTDLQKDGNNHYDSSNSVTVTETYDANNFDDFLKFPEPQNSTAKRNSVSQNDQNYENNKPANSEAPFEYSLDLSTSVIPQQYTVSNRGSVQMILNRYMYSVQYSANSGVKRRWRCIDYRILHCKAFVDTLDGKIIKRKNCHTHPFHDSKIMKKLKANLVFGAFSTAMHEMKKRNNMDSVVQAIDSE</sequence>
<dbReference type="OrthoDB" id="6482909at2759"/>
<dbReference type="InterPro" id="IPR000210">
    <property type="entry name" value="BTB/POZ_dom"/>
</dbReference>
<evidence type="ECO:0000256" key="4">
    <source>
        <dbReference type="ARBA" id="ARBA00022771"/>
    </source>
</evidence>
<accession>A0A8S4S6C0</accession>
<evidence type="ECO:0000313" key="14">
    <source>
        <dbReference type="EMBL" id="CAH2247031.1"/>
    </source>
</evidence>
<dbReference type="Pfam" id="PF04500">
    <property type="entry name" value="FLYWCH"/>
    <property type="match status" value="1"/>
</dbReference>
<dbReference type="GO" id="GO:0008406">
    <property type="term" value="P:gonad development"/>
    <property type="evidence" value="ECO:0007669"/>
    <property type="project" value="UniProtKB-ARBA"/>
</dbReference>
<keyword evidence="15" id="KW-1185">Reference proteome</keyword>
<dbReference type="EMBL" id="CAKXAJ010025951">
    <property type="protein sequence ID" value="CAH2247031.1"/>
    <property type="molecule type" value="Genomic_DNA"/>
</dbReference>
<dbReference type="SMART" id="SM00225">
    <property type="entry name" value="BTB"/>
    <property type="match status" value="1"/>
</dbReference>
<evidence type="ECO:0000256" key="7">
    <source>
        <dbReference type="ARBA" id="ARBA00022902"/>
    </source>
</evidence>
<evidence type="ECO:0000256" key="8">
    <source>
        <dbReference type="ARBA" id="ARBA00023015"/>
    </source>
</evidence>
<evidence type="ECO:0000256" key="11">
    <source>
        <dbReference type="ARBA" id="ARBA00037382"/>
    </source>
</evidence>
<dbReference type="InterPro" id="IPR051095">
    <property type="entry name" value="Dros_DevTransReg"/>
</dbReference>
<evidence type="ECO:0000313" key="15">
    <source>
        <dbReference type="Proteomes" id="UP000838756"/>
    </source>
</evidence>
<dbReference type="PANTHER" id="PTHR23110:SF111">
    <property type="entry name" value="LONGITUDINALS LACKING PROTEIN, ISOFORMS F_I_K_T"/>
    <property type="match status" value="1"/>
</dbReference>
<dbReference type="GO" id="GO:0007526">
    <property type="term" value="P:larval somatic muscle development"/>
    <property type="evidence" value="ECO:0007669"/>
    <property type="project" value="UniProtKB-ARBA"/>
</dbReference>
<dbReference type="CDD" id="cd18315">
    <property type="entry name" value="BTB_POZ_BAB-like"/>
    <property type="match status" value="1"/>
</dbReference>
<feature type="domain" description="BTB" evidence="13">
    <location>
        <begin position="27"/>
        <end position="92"/>
    </location>
</feature>
<dbReference type="GO" id="GO:0005634">
    <property type="term" value="C:nucleus"/>
    <property type="evidence" value="ECO:0007669"/>
    <property type="project" value="UniProtKB-SubCell"/>
</dbReference>
<evidence type="ECO:0000256" key="1">
    <source>
        <dbReference type="ARBA" id="ARBA00004123"/>
    </source>
</evidence>
<dbReference type="Gene3D" id="3.30.710.10">
    <property type="entry name" value="Potassium Channel Kv1.1, Chain A"/>
    <property type="match status" value="1"/>
</dbReference>